<protein>
    <recommendedName>
        <fullName evidence="1">BURP domain-containing protein</fullName>
    </recommendedName>
</protein>
<dbReference type="Pfam" id="PF03181">
    <property type="entry name" value="BURP"/>
    <property type="match status" value="1"/>
</dbReference>
<reference evidence="2 3" key="1">
    <citation type="submission" date="2024-02" db="EMBL/GenBank/DDBJ databases">
        <authorList>
            <person name="Vignale AGUSTIN F."/>
            <person name="Sosa J E."/>
            <person name="Modenutti C."/>
        </authorList>
    </citation>
    <scope>NUCLEOTIDE SEQUENCE [LARGE SCALE GENOMIC DNA]</scope>
</reference>
<dbReference type="AlphaFoldDB" id="A0ABC8SV31"/>
<name>A0ABC8SV31_9AQUA</name>
<keyword evidence="3" id="KW-1185">Reference proteome</keyword>
<comment type="caution">
    <text evidence="2">The sequence shown here is derived from an EMBL/GenBank/DDBJ whole genome shotgun (WGS) entry which is preliminary data.</text>
</comment>
<gene>
    <name evidence="2" type="ORF">ILEXP_LOCUS29701</name>
</gene>
<feature type="domain" description="BURP" evidence="1">
    <location>
        <begin position="1"/>
        <end position="91"/>
    </location>
</feature>
<accession>A0ABC8SV31</accession>
<sequence>VKKMASQIVVACHKQSYVYAVLCCQKTDTIKAYLTFLKEANGIKAKAVAVCHTDTSAWNPKHLAFQVLKVKPRTISIFHFLPEDHIVWVPNWI</sequence>
<organism evidence="2 3">
    <name type="scientific">Ilex paraguariensis</name>
    <name type="common">yerba mate</name>
    <dbReference type="NCBI Taxonomy" id="185542"/>
    <lineage>
        <taxon>Eukaryota</taxon>
        <taxon>Viridiplantae</taxon>
        <taxon>Streptophyta</taxon>
        <taxon>Embryophyta</taxon>
        <taxon>Tracheophyta</taxon>
        <taxon>Spermatophyta</taxon>
        <taxon>Magnoliopsida</taxon>
        <taxon>eudicotyledons</taxon>
        <taxon>Gunneridae</taxon>
        <taxon>Pentapetalae</taxon>
        <taxon>asterids</taxon>
        <taxon>campanulids</taxon>
        <taxon>Aquifoliales</taxon>
        <taxon>Aquifoliaceae</taxon>
        <taxon>Ilex</taxon>
    </lineage>
</organism>
<evidence type="ECO:0000313" key="2">
    <source>
        <dbReference type="EMBL" id="CAK9160910.1"/>
    </source>
</evidence>
<dbReference type="SMART" id="SM01045">
    <property type="entry name" value="BURP"/>
    <property type="match status" value="1"/>
</dbReference>
<dbReference type="PROSITE" id="PS51277">
    <property type="entry name" value="BURP"/>
    <property type="match status" value="1"/>
</dbReference>
<evidence type="ECO:0000313" key="3">
    <source>
        <dbReference type="Proteomes" id="UP001642360"/>
    </source>
</evidence>
<dbReference type="Proteomes" id="UP001642360">
    <property type="component" value="Unassembled WGS sequence"/>
</dbReference>
<dbReference type="PANTHER" id="PTHR31236">
    <property type="entry name" value="BURP DOMAIN PROTEIN USPL1-LIKE"/>
    <property type="match status" value="1"/>
</dbReference>
<evidence type="ECO:0000259" key="1">
    <source>
        <dbReference type="PROSITE" id="PS51277"/>
    </source>
</evidence>
<proteinExistence type="predicted"/>
<dbReference type="PANTHER" id="PTHR31236:SF2">
    <property type="entry name" value="BURP DOMAIN PROTEIN RD22"/>
    <property type="match status" value="1"/>
</dbReference>
<dbReference type="InterPro" id="IPR044816">
    <property type="entry name" value="BURP"/>
</dbReference>
<dbReference type="EMBL" id="CAUOFW020003609">
    <property type="protein sequence ID" value="CAK9160910.1"/>
    <property type="molecule type" value="Genomic_DNA"/>
</dbReference>
<dbReference type="InterPro" id="IPR004873">
    <property type="entry name" value="BURP_dom"/>
</dbReference>
<feature type="non-terminal residue" evidence="2">
    <location>
        <position position="1"/>
    </location>
</feature>